<dbReference type="PIRSF" id="PIRSF028498">
    <property type="entry name" value="UCP028498"/>
    <property type="match status" value="1"/>
</dbReference>
<dbReference type="RefSeq" id="WP_125675613.1">
    <property type="nucleotide sequence ID" value="NZ_JBHTOI010000021.1"/>
</dbReference>
<evidence type="ECO:0000313" key="1">
    <source>
        <dbReference type="EMBL" id="MFD1417828.1"/>
    </source>
</evidence>
<dbReference type="Pfam" id="PF10012">
    <property type="entry name" value="DUF2255"/>
    <property type="match status" value="1"/>
</dbReference>
<comment type="caution">
    <text evidence="1">The sequence shown here is derived from an EMBL/GenBank/DDBJ whole genome shotgun (WGS) entry which is preliminary data.</text>
</comment>
<evidence type="ECO:0000313" key="2">
    <source>
        <dbReference type="Proteomes" id="UP001597251"/>
    </source>
</evidence>
<dbReference type="EMBL" id="JBHTOI010000021">
    <property type="protein sequence ID" value="MFD1417828.1"/>
    <property type="molecule type" value="Genomic_DNA"/>
</dbReference>
<accession>A0ABW4BSW1</accession>
<gene>
    <name evidence="1" type="ORF">ACFQ42_03500</name>
</gene>
<protein>
    <submittedName>
        <fullName evidence="1">DUF2255 family protein</fullName>
    </submittedName>
</protein>
<keyword evidence="2" id="KW-1185">Reference proteome</keyword>
<reference evidence="2" key="1">
    <citation type="journal article" date="2019" name="Int. J. Syst. Evol. Microbiol.">
        <title>The Global Catalogue of Microorganisms (GCM) 10K type strain sequencing project: providing services to taxonomists for standard genome sequencing and annotation.</title>
        <authorList>
            <consortium name="The Broad Institute Genomics Platform"/>
            <consortium name="The Broad Institute Genome Sequencing Center for Infectious Disease"/>
            <person name="Wu L."/>
            <person name="Ma J."/>
        </authorList>
    </citation>
    <scope>NUCLEOTIDE SEQUENCE [LARGE SCALE GENOMIC DNA]</scope>
    <source>
        <strain evidence="2">CCM 8936</strain>
    </source>
</reference>
<dbReference type="InterPro" id="IPR016888">
    <property type="entry name" value="UCP028498"/>
</dbReference>
<name>A0ABW4BSW1_9LACO</name>
<sequence length="131" mass="15520">MERISRKWKKYQLDGFAKADDMRISPFYDDGKTYGTPTWIWSVVVDQQLFVRAWNGKRSRWYRSAIKQRAGRMHLAGQNYEINFQDVNDMQLIDKVDMAYRKKYAGSSYLSPMIQEGPRSTTLKIIPRQID</sequence>
<proteinExistence type="predicted"/>
<dbReference type="Proteomes" id="UP001597251">
    <property type="component" value="Unassembled WGS sequence"/>
</dbReference>
<organism evidence="1 2">
    <name type="scientific">Companilactobacillus keshanensis</name>
    <dbReference type="NCBI Taxonomy" id="2486003"/>
    <lineage>
        <taxon>Bacteria</taxon>
        <taxon>Bacillati</taxon>
        <taxon>Bacillota</taxon>
        <taxon>Bacilli</taxon>
        <taxon>Lactobacillales</taxon>
        <taxon>Lactobacillaceae</taxon>
        <taxon>Companilactobacillus</taxon>
    </lineage>
</organism>